<evidence type="ECO:0000313" key="1">
    <source>
        <dbReference type="EMBL" id="QYN80045.1"/>
    </source>
</evidence>
<keyword evidence="2" id="KW-1185">Reference proteome</keyword>
<name>A0AAE8BEH4_9CAUD</name>
<keyword evidence="1" id="KW-0689">Ribosomal protein</keyword>
<organism evidence="1 2">
    <name type="scientific">Kosakonia phage Kc263</name>
    <dbReference type="NCBI Taxonomy" id="2863194"/>
    <lineage>
        <taxon>Viruses</taxon>
        <taxon>Duplodnaviria</taxon>
        <taxon>Heunggongvirae</taxon>
        <taxon>Uroviricota</taxon>
        <taxon>Caudoviricetes</taxon>
        <taxon>Chimalliviridae</taxon>
        <taxon>Branisovskavirus</taxon>
        <taxon>Branisovskavirus Kc263</taxon>
    </lineage>
</organism>
<sequence length="106" mass="12430">MELTDVNSFVKPWPYNVTLLAGGSDYVVSLEKKPNRYFQVQDGRVKRLLDFMFEYNLQQGYPYYVVRGVPRKMLNVIQILREARVISGIEIDDNGFVTYVKEDENE</sequence>
<dbReference type="KEGG" id="vg:77953222"/>
<keyword evidence="1" id="KW-0687">Ribonucleoprotein</keyword>
<dbReference type="GeneID" id="77953222"/>
<accession>A0AAE8BEH4</accession>
<reference evidence="1" key="1">
    <citation type="journal article" date="2021" name="Viruses">
        <title>Novel Viruses That Lyse Plant and Human Strains of Kosakonia cowanii.</title>
        <authorList>
            <person name="Petrzik K."/>
            <person name="Brazdova S."/>
            <person name="Krawczyk K."/>
        </authorList>
    </citation>
    <scope>NUCLEOTIDE SEQUENCE</scope>
</reference>
<proteinExistence type="predicted"/>
<dbReference type="Proteomes" id="UP000828443">
    <property type="component" value="Segment"/>
</dbReference>
<dbReference type="EMBL" id="MZ348422">
    <property type="protein sequence ID" value="QYN80045.1"/>
    <property type="molecule type" value="Genomic_DNA"/>
</dbReference>
<evidence type="ECO:0000313" key="2">
    <source>
        <dbReference type="Proteomes" id="UP000828443"/>
    </source>
</evidence>
<dbReference type="RefSeq" id="YP_010676857.1">
    <property type="nucleotide sequence ID" value="NC_071015.1"/>
</dbReference>
<protein>
    <submittedName>
        <fullName evidence="1">30S ribosomal protein S8</fullName>
    </submittedName>
</protein>